<feature type="compositionally biased region" description="Basic and acidic residues" evidence="1">
    <location>
        <begin position="187"/>
        <end position="199"/>
    </location>
</feature>
<comment type="caution">
    <text evidence="3">The sequence shown here is derived from an EMBL/GenBank/DDBJ whole genome shotgun (WGS) entry which is preliminary data.</text>
</comment>
<feature type="region of interest" description="Disordered" evidence="1">
    <location>
        <begin position="1"/>
        <end position="65"/>
    </location>
</feature>
<feature type="transmembrane region" description="Helical" evidence="2">
    <location>
        <begin position="81"/>
        <end position="99"/>
    </location>
</feature>
<feature type="compositionally biased region" description="Polar residues" evidence="1">
    <location>
        <begin position="259"/>
        <end position="269"/>
    </location>
</feature>
<keyword evidence="4" id="KW-1185">Reference proteome</keyword>
<evidence type="ECO:0000313" key="4">
    <source>
        <dbReference type="Proteomes" id="UP001500822"/>
    </source>
</evidence>
<gene>
    <name evidence="3" type="ORF">GCM10023217_16010</name>
</gene>
<reference evidence="4" key="1">
    <citation type="journal article" date="2019" name="Int. J. Syst. Evol. Microbiol.">
        <title>The Global Catalogue of Microorganisms (GCM) 10K type strain sequencing project: providing services to taxonomists for standard genome sequencing and annotation.</title>
        <authorList>
            <consortium name="The Broad Institute Genomics Platform"/>
            <consortium name="The Broad Institute Genome Sequencing Center for Infectious Disease"/>
            <person name="Wu L."/>
            <person name="Ma J."/>
        </authorList>
    </citation>
    <scope>NUCLEOTIDE SEQUENCE [LARGE SCALE GENOMIC DNA]</scope>
    <source>
        <strain evidence="4">JCM 18077</strain>
    </source>
</reference>
<name>A0ABP8Z5B3_9ACTN</name>
<keyword evidence="2" id="KW-0812">Transmembrane</keyword>
<keyword evidence="2" id="KW-0472">Membrane</keyword>
<evidence type="ECO:0000256" key="2">
    <source>
        <dbReference type="SAM" id="Phobius"/>
    </source>
</evidence>
<keyword evidence="2" id="KW-1133">Transmembrane helix</keyword>
<evidence type="ECO:0000256" key="1">
    <source>
        <dbReference type="SAM" id="MobiDB-lite"/>
    </source>
</evidence>
<evidence type="ECO:0000313" key="3">
    <source>
        <dbReference type="EMBL" id="GAA4746960.1"/>
    </source>
</evidence>
<dbReference type="EMBL" id="BAABIE010000006">
    <property type="protein sequence ID" value="GAA4746960.1"/>
    <property type="molecule type" value="Genomic_DNA"/>
</dbReference>
<organism evidence="3 4">
    <name type="scientific">Gordonia alkaliphila</name>
    <dbReference type="NCBI Taxonomy" id="1053547"/>
    <lineage>
        <taxon>Bacteria</taxon>
        <taxon>Bacillati</taxon>
        <taxon>Actinomycetota</taxon>
        <taxon>Actinomycetes</taxon>
        <taxon>Mycobacteriales</taxon>
        <taxon>Gordoniaceae</taxon>
        <taxon>Gordonia</taxon>
    </lineage>
</organism>
<dbReference type="Proteomes" id="UP001500822">
    <property type="component" value="Unassembled WGS sequence"/>
</dbReference>
<sequence length="269" mass="27611">MTLLDDRRSARRAVATRPSAPRAATPRTSVSRGAASASRSGASRSASTEPAAGRRRPPRRAELLTPKKASGVFTGLSDMPFIVPIVVLVIGALGLTLYLSTKAAQDSYQLSSLRQENQALVDKRDNLKRTADSGDSAPELADKAAKLGMVPGIGAHLVVGPDGKARLRGELKPADGNRPGSLNPKPDPVKQIDASKVDDSGGLGGNPAPSEQTPGEQAPNGHTPDGQAPNPAPAPPSVTPPNTATPQAPAPNVLPPSAATPNRNTAADR</sequence>
<dbReference type="RefSeq" id="WP_345313101.1">
    <property type="nucleotide sequence ID" value="NZ_BAABIE010000006.1"/>
</dbReference>
<feature type="compositionally biased region" description="Low complexity" evidence="1">
    <location>
        <begin position="12"/>
        <end position="51"/>
    </location>
</feature>
<accession>A0ABP8Z5B3</accession>
<feature type="region of interest" description="Disordered" evidence="1">
    <location>
        <begin position="166"/>
        <end position="269"/>
    </location>
</feature>
<evidence type="ECO:0008006" key="5">
    <source>
        <dbReference type="Google" id="ProtNLM"/>
    </source>
</evidence>
<protein>
    <recommendedName>
        <fullName evidence="5">Cell division protein FtsL</fullName>
    </recommendedName>
</protein>
<feature type="compositionally biased region" description="Pro residues" evidence="1">
    <location>
        <begin position="230"/>
        <end position="239"/>
    </location>
</feature>
<feature type="compositionally biased region" description="Basic and acidic residues" evidence="1">
    <location>
        <begin position="166"/>
        <end position="175"/>
    </location>
</feature>
<proteinExistence type="predicted"/>